<accession>A0A0K1DBV2</accession>
<dbReference type="Proteomes" id="UP000102399">
    <property type="component" value="Segment"/>
</dbReference>
<organismHost>
    <name type="scientific">Equus caballus</name>
    <name type="common">Horse</name>
    <dbReference type="NCBI Taxonomy" id="9796"/>
</organismHost>
<dbReference type="RefSeq" id="YP_009162361.1">
    <property type="nucleotide sequence ID" value="NC_027705.1"/>
</dbReference>
<proteinExistence type="predicted"/>
<evidence type="ECO:0000313" key="2">
    <source>
        <dbReference type="EMBL" id="AKT26037.1"/>
    </source>
</evidence>
<dbReference type="OrthoDB" id="19848at10239"/>
<keyword evidence="3" id="KW-1185">Reference proteome</keyword>
<gene>
    <name evidence="2" type="primary">33K</name>
</gene>
<name>A0A0K1DBV2_ADEE2</name>
<dbReference type="GeneID" id="25395993"/>
<feature type="region of interest" description="Disordered" evidence="1">
    <location>
        <begin position="133"/>
        <end position="162"/>
    </location>
</feature>
<feature type="region of interest" description="Disordered" evidence="1">
    <location>
        <begin position="1"/>
        <end position="81"/>
    </location>
</feature>
<dbReference type="KEGG" id="vg:25395993"/>
<evidence type="ECO:0000256" key="1">
    <source>
        <dbReference type="SAM" id="MobiDB-lite"/>
    </source>
</evidence>
<feature type="compositionally biased region" description="Basic and acidic residues" evidence="1">
    <location>
        <begin position="67"/>
        <end position="80"/>
    </location>
</feature>
<feature type="compositionally biased region" description="Acidic residues" evidence="1">
    <location>
        <begin position="30"/>
        <end position="48"/>
    </location>
</feature>
<protein>
    <submittedName>
        <fullName evidence="2">33 kDa protein</fullName>
    </submittedName>
</protein>
<evidence type="ECO:0000313" key="3">
    <source>
        <dbReference type="Proteomes" id="UP000102399"/>
    </source>
</evidence>
<feature type="compositionally biased region" description="Basic and acidic residues" evidence="1">
    <location>
        <begin position="8"/>
        <end position="17"/>
    </location>
</feature>
<sequence length="162" mass="19125">MTTTKNRMNRDRCQEKTLEEEEKDRSPILTDEDSEEALAVEDMEEQDTAQDVPATKESRKILHTKTRRWDQSSRAGDGKKSYRSWRRYKNQIVQSLLLGNGNIGFVRRTLLFKYGICVPGRVIRYYNFYRSRRPGPQRADQGQNLPDALRDLPTEQRKEERD</sequence>
<feature type="compositionally biased region" description="Basic and acidic residues" evidence="1">
    <location>
        <begin position="148"/>
        <end position="162"/>
    </location>
</feature>
<organism evidence="2 3">
    <name type="scientific">Equine adenovirus B serotype 2</name>
    <name type="common">EAdV-2</name>
    <name type="synonym">Equine adenovirus 2</name>
    <dbReference type="NCBI Taxonomy" id="67603"/>
    <lineage>
        <taxon>Viruses</taxon>
        <taxon>Varidnaviria</taxon>
        <taxon>Bamfordvirae</taxon>
        <taxon>Preplasmiviricota</taxon>
        <taxon>Polisuviricotina</taxon>
        <taxon>Pharingeaviricetes</taxon>
        <taxon>Rowavirales</taxon>
        <taxon>Adenoviridae</taxon>
        <taxon>Mastadenovirus</taxon>
        <taxon>Mastadenovirus equidae</taxon>
        <taxon>Equine mastadenovirus B</taxon>
    </lineage>
</organism>
<dbReference type="EMBL" id="KT160425">
    <property type="protein sequence ID" value="AKT26037.1"/>
    <property type="molecule type" value="Genomic_DNA"/>
</dbReference>
<reference evidence="2 3" key="1">
    <citation type="journal article" date="2015" name="Vet. Microbiol.">
        <title>Characterisation of the Equine adenovirus 2 genome.</title>
        <authorList>
            <person name="Giles C."/>
            <person name="Vanniasinkam T."/>
            <person name="Barton M."/>
            <person name="Mahony T.J."/>
        </authorList>
    </citation>
    <scope>NUCLEOTIDE SEQUENCE [LARGE SCALE GENOMIC DNA]</scope>
    <source>
        <strain evidence="2">EAdV2.385/75.9</strain>
    </source>
</reference>